<evidence type="ECO:0000313" key="1">
    <source>
        <dbReference type="EMBL" id="CCI19536.1"/>
    </source>
</evidence>
<organism evidence="1 2">
    <name type="scientific">Microcystis aeruginosa PCC 9807</name>
    <dbReference type="NCBI Taxonomy" id="1160283"/>
    <lineage>
        <taxon>Bacteria</taxon>
        <taxon>Bacillati</taxon>
        <taxon>Cyanobacteriota</taxon>
        <taxon>Cyanophyceae</taxon>
        <taxon>Oscillatoriophycideae</taxon>
        <taxon>Chroococcales</taxon>
        <taxon>Microcystaceae</taxon>
        <taxon>Microcystis</taxon>
    </lineage>
</organism>
<evidence type="ECO:0000313" key="2">
    <source>
        <dbReference type="Proteomes" id="UP000003613"/>
    </source>
</evidence>
<reference evidence="1 2" key="1">
    <citation type="submission" date="2012-04" db="EMBL/GenBank/DDBJ databases">
        <authorList>
            <person name="Genoscope - CEA"/>
        </authorList>
    </citation>
    <scope>NUCLEOTIDE SEQUENCE [LARGE SCALE GENOMIC DNA]</scope>
    <source>
        <strain evidence="1 2">9807</strain>
    </source>
</reference>
<gene>
    <name evidence="1" type="ORF">MICAF_5140004</name>
</gene>
<accession>I4HBW2</accession>
<dbReference type="AlphaFoldDB" id="I4HBW2"/>
<dbReference type="HOGENOM" id="CLU_801243_0_0_3"/>
<comment type="caution">
    <text evidence="1">The sequence shown here is derived from an EMBL/GenBank/DDBJ whole genome shotgun (WGS) entry which is preliminary data.</text>
</comment>
<dbReference type="Proteomes" id="UP000003613">
    <property type="component" value="Unassembled WGS sequence"/>
</dbReference>
<proteinExistence type="predicted"/>
<protein>
    <submittedName>
        <fullName evidence="1">Uncharacterized protein</fullName>
    </submittedName>
</protein>
<name>I4HBW2_MICAE</name>
<dbReference type="EMBL" id="CAIM01000462">
    <property type="protein sequence ID" value="CCI19536.1"/>
    <property type="molecule type" value="Genomic_DNA"/>
</dbReference>
<dbReference type="RefSeq" id="WP_002739302.1">
    <property type="nucleotide sequence ID" value="NZ_HE973365.1"/>
</dbReference>
<sequence>MTTLPSGSWIKSSSGPQYTGTFGSISTITALLSPGSGDPLLNATACYNSGDSFSNSSGSFQFSTIGGTTAQQIPGGSWSNTAYNPIWCPVSQLVVPCSTFPYIRDIAGQFQSISDSNLVYLCATLGGNSSFPQTTIALQSYSLENNGSLFTLSGSPTSGANITGLQSLNISLPGGSWANSSQSPIVVNYYGNYLLIANLGTGSGGNTRVACTTFSPGDEFSNVNGYFHYSNMSTNTKYSLPQGSWINSAYDVMWAPVSQFLKSGLAVATGVSGTISSSSAYSSYVSCYLDNGATTATTFFGSVPQNLSNSYGVLAVQTSNNNSNFWLNFAKDLLEIALDAAEIAAE</sequence>